<sequence length="162" mass="19242">MGNSSGSSSGSNGGWKSYVRYRTSNDERNVNNHEFSSITDDSDDTILEMWIHKTNLFHIQLTSLILHHAFIVMRGRRWWWSIEKHSDGITLQRHSCEREVKEYFRGDRRSIIDWVTCLSKKSTEFRISSLMTRLSNEQEVYKGYDTVNSNCQHFAYRVFNWY</sequence>
<evidence type="ECO:0000313" key="1">
    <source>
        <dbReference type="EMBL" id="KAH3801649.1"/>
    </source>
</evidence>
<comment type="caution">
    <text evidence="1">The sequence shown here is derived from an EMBL/GenBank/DDBJ whole genome shotgun (WGS) entry which is preliminary data.</text>
</comment>
<evidence type="ECO:0008006" key="3">
    <source>
        <dbReference type="Google" id="ProtNLM"/>
    </source>
</evidence>
<dbReference type="EMBL" id="JAIWYP010000007">
    <property type="protein sequence ID" value="KAH3801649.1"/>
    <property type="molecule type" value="Genomic_DNA"/>
</dbReference>
<protein>
    <recommendedName>
        <fullName evidence="3">LRAT domain-containing protein</fullName>
    </recommendedName>
</protein>
<accession>A0A9D4J9V8</accession>
<keyword evidence="2" id="KW-1185">Reference proteome</keyword>
<dbReference type="AlphaFoldDB" id="A0A9D4J9V8"/>
<reference evidence="1" key="2">
    <citation type="submission" date="2020-11" db="EMBL/GenBank/DDBJ databases">
        <authorList>
            <person name="McCartney M.A."/>
            <person name="Auch B."/>
            <person name="Kono T."/>
            <person name="Mallez S."/>
            <person name="Becker A."/>
            <person name="Gohl D.M."/>
            <person name="Silverstein K.A.T."/>
            <person name="Koren S."/>
            <person name="Bechman K.B."/>
            <person name="Herman A."/>
            <person name="Abrahante J.E."/>
            <person name="Garbe J."/>
        </authorList>
    </citation>
    <scope>NUCLEOTIDE SEQUENCE</scope>
    <source>
        <strain evidence="1">Duluth1</strain>
        <tissue evidence="1">Whole animal</tissue>
    </source>
</reference>
<proteinExistence type="predicted"/>
<gene>
    <name evidence="1" type="ORF">DPMN_155307</name>
</gene>
<dbReference type="Proteomes" id="UP000828390">
    <property type="component" value="Unassembled WGS sequence"/>
</dbReference>
<reference evidence="1" key="1">
    <citation type="journal article" date="2019" name="bioRxiv">
        <title>The Genome of the Zebra Mussel, Dreissena polymorpha: A Resource for Invasive Species Research.</title>
        <authorList>
            <person name="McCartney M.A."/>
            <person name="Auch B."/>
            <person name="Kono T."/>
            <person name="Mallez S."/>
            <person name="Zhang Y."/>
            <person name="Obille A."/>
            <person name="Becker A."/>
            <person name="Abrahante J.E."/>
            <person name="Garbe J."/>
            <person name="Badalamenti J.P."/>
            <person name="Herman A."/>
            <person name="Mangelson H."/>
            <person name="Liachko I."/>
            <person name="Sullivan S."/>
            <person name="Sone E.D."/>
            <person name="Koren S."/>
            <person name="Silverstein K.A.T."/>
            <person name="Beckman K.B."/>
            <person name="Gohl D.M."/>
        </authorList>
    </citation>
    <scope>NUCLEOTIDE SEQUENCE</scope>
    <source>
        <strain evidence="1">Duluth1</strain>
        <tissue evidence="1">Whole animal</tissue>
    </source>
</reference>
<organism evidence="1 2">
    <name type="scientific">Dreissena polymorpha</name>
    <name type="common">Zebra mussel</name>
    <name type="synonym">Mytilus polymorpha</name>
    <dbReference type="NCBI Taxonomy" id="45954"/>
    <lineage>
        <taxon>Eukaryota</taxon>
        <taxon>Metazoa</taxon>
        <taxon>Spiralia</taxon>
        <taxon>Lophotrochozoa</taxon>
        <taxon>Mollusca</taxon>
        <taxon>Bivalvia</taxon>
        <taxon>Autobranchia</taxon>
        <taxon>Heteroconchia</taxon>
        <taxon>Euheterodonta</taxon>
        <taxon>Imparidentia</taxon>
        <taxon>Neoheterodontei</taxon>
        <taxon>Myida</taxon>
        <taxon>Dreissenoidea</taxon>
        <taxon>Dreissenidae</taxon>
        <taxon>Dreissena</taxon>
    </lineage>
</organism>
<name>A0A9D4J9V8_DREPO</name>
<evidence type="ECO:0000313" key="2">
    <source>
        <dbReference type="Proteomes" id="UP000828390"/>
    </source>
</evidence>